<dbReference type="GO" id="GO:0005507">
    <property type="term" value="F:copper ion binding"/>
    <property type="evidence" value="ECO:0007669"/>
    <property type="project" value="InterPro"/>
</dbReference>
<dbReference type="OrthoDB" id="279535at2"/>
<evidence type="ECO:0000259" key="5">
    <source>
        <dbReference type="PROSITE" id="PS50857"/>
    </source>
</evidence>
<dbReference type="RefSeq" id="WP_147648378.1">
    <property type="nucleotide sequence ID" value="NZ_CP042806.1"/>
</dbReference>
<evidence type="ECO:0000256" key="2">
    <source>
        <dbReference type="ARBA" id="ARBA00022723"/>
    </source>
</evidence>
<dbReference type="AlphaFoldDB" id="A0A5B9EEG1"/>
<dbReference type="GO" id="GO:0004129">
    <property type="term" value="F:cytochrome-c oxidase activity"/>
    <property type="evidence" value="ECO:0007669"/>
    <property type="project" value="InterPro"/>
</dbReference>
<comment type="subcellular location">
    <subcellularLocation>
        <location evidence="1">Cell envelope</location>
    </subcellularLocation>
</comment>
<dbReference type="Gene3D" id="2.60.40.420">
    <property type="entry name" value="Cupredoxins - blue copper proteins"/>
    <property type="match status" value="1"/>
</dbReference>
<evidence type="ECO:0000256" key="3">
    <source>
        <dbReference type="ARBA" id="ARBA00023008"/>
    </source>
</evidence>
<sequence>MKFKWILLTSFTLMSALSFRPIHAGTEPHRIEISAKRFEFSPSEITVKKGEPVELVIQSSDVTHGLQFADLDQKVQINKGTPATLSFTPEKVGDFTGQCFIFCGTGHGQMALTLHVVE</sequence>
<dbReference type="KEGG" id="talb:FTW19_14975"/>
<feature type="signal peptide" evidence="4">
    <location>
        <begin position="1"/>
        <end position="24"/>
    </location>
</feature>
<dbReference type="EMBL" id="CP042806">
    <property type="protein sequence ID" value="QEE29180.1"/>
    <property type="molecule type" value="Genomic_DNA"/>
</dbReference>
<dbReference type="PANTHER" id="PTHR42838">
    <property type="entry name" value="CYTOCHROME C OXIDASE SUBUNIT II"/>
    <property type="match status" value="1"/>
</dbReference>
<dbReference type="GO" id="GO:0030313">
    <property type="term" value="C:cell envelope"/>
    <property type="evidence" value="ECO:0007669"/>
    <property type="project" value="UniProtKB-SubCell"/>
</dbReference>
<evidence type="ECO:0000313" key="6">
    <source>
        <dbReference type="EMBL" id="QEE29180.1"/>
    </source>
</evidence>
<dbReference type="InterPro" id="IPR028096">
    <property type="entry name" value="EfeO_Cupredoxin"/>
</dbReference>
<dbReference type="PROSITE" id="PS00078">
    <property type="entry name" value="COX2"/>
    <property type="match status" value="1"/>
</dbReference>
<accession>A0A5B9EEG1</accession>
<gene>
    <name evidence="6" type="ORF">FTW19_14975</name>
</gene>
<dbReference type="InterPro" id="IPR001505">
    <property type="entry name" value="Copper_CuA"/>
</dbReference>
<keyword evidence="7" id="KW-1185">Reference proteome</keyword>
<dbReference type="InterPro" id="IPR008972">
    <property type="entry name" value="Cupredoxin"/>
</dbReference>
<protein>
    <submittedName>
        <fullName evidence="6">Cytochrome c oxidase subunit II</fullName>
    </submittedName>
</protein>
<dbReference type="InterPro" id="IPR051403">
    <property type="entry name" value="NosZ/Cyto_c_oxidase_sub2"/>
</dbReference>
<dbReference type="SUPFAM" id="SSF49503">
    <property type="entry name" value="Cupredoxins"/>
    <property type="match status" value="1"/>
</dbReference>
<reference evidence="6 7" key="1">
    <citation type="submission" date="2019-08" db="EMBL/GenBank/DDBJ databases">
        <title>Complete genome sequence of Terriglobus albidus strain ORNL.</title>
        <authorList>
            <person name="Podar M."/>
        </authorList>
    </citation>
    <scope>NUCLEOTIDE SEQUENCE [LARGE SCALE GENOMIC DNA]</scope>
    <source>
        <strain evidence="6 7">ORNL</strain>
    </source>
</reference>
<dbReference type="Proteomes" id="UP000321820">
    <property type="component" value="Chromosome"/>
</dbReference>
<name>A0A5B9EEG1_9BACT</name>
<evidence type="ECO:0000256" key="1">
    <source>
        <dbReference type="ARBA" id="ARBA00004196"/>
    </source>
</evidence>
<keyword evidence="3" id="KW-0186">Copper</keyword>
<feature type="domain" description="Cytochrome oxidase subunit II copper A binding" evidence="5">
    <location>
        <begin position="1"/>
        <end position="118"/>
    </location>
</feature>
<dbReference type="InterPro" id="IPR002429">
    <property type="entry name" value="CcO_II-like_C"/>
</dbReference>
<dbReference type="PANTHER" id="PTHR42838:SF2">
    <property type="entry name" value="NITROUS-OXIDE REDUCTASE"/>
    <property type="match status" value="1"/>
</dbReference>
<keyword evidence="2" id="KW-0479">Metal-binding</keyword>
<evidence type="ECO:0000313" key="7">
    <source>
        <dbReference type="Proteomes" id="UP000321820"/>
    </source>
</evidence>
<evidence type="ECO:0000256" key="4">
    <source>
        <dbReference type="SAM" id="SignalP"/>
    </source>
</evidence>
<dbReference type="GO" id="GO:0016020">
    <property type="term" value="C:membrane"/>
    <property type="evidence" value="ECO:0007669"/>
    <property type="project" value="InterPro"/>
</dbReference>
<organism evidence="6 7">
    <name type="scientific">Terriglobus albidus</name>
    <dbReference type="NCBI Taxonomy" id="1592106"/>
    <lineage>
        <taxon>Bacteria</taxon>
        <taxon>Pseudomonadati</taxon>
        <taxon>Acidobacteriota</taxon>
        <taxon>Terriglobia</taxon>
        <taxon>Terriglobales</taxon>
        <taxon>Acidobacteriaceae</taxon>
        <taxon>Terriglobus</taxon>
    </lineage>
</organism>
<feature type="chain" id="PRO_5022916575" evidence="4">
    <location>
        <begin position="25"/>
        <end position="118"/>
    </location>
</feature>
<proteinExistence type="predicted"/>
<dbReference type="Pfam" id="PF13473">
    <property type="entry name" value="Cupredoxin_1"/>
    <property type="match status" value="1"/>
</dbReference>
<keyword evidence="4" id="KW-0732">Signal</keyword>
<dbReference type="PROSITE" id="PS50857">
    <property type="entry name" value="COX2_CUA"/>
    <property type="match status" value="1"/>
</dbReference>